<sequence>MKPDQQSSVSLNRFVGDDEGEALPNDAVCALLEEIRKKQYVGREPPDIFTRSLEHARKFSTLNSEVKLTEIREYFLTRGFKPYEYSQLINLMPEDVINAKALIPSLNYKSDSEIEEGLNFIRDHQTF</sequence>
<dbReference type="SUPFAM" id="SSF47819">
    <property type="entry name" value="HRDC-like"/>
    <property type="match status" value="1"/>
</dbReference>
<gene>
    <name evidence="5" type="ORF">EZS28_002110</name>
</gene>
<evidence type="ECO:0000256" key="1">
    <source>
        <dbReference type="ARBA" id="ARBA00004123"/>
    </source>
</evidence>
<evidence type="ECO:0000313" key="5">
    <source>
        <dbReference type="EMBL" id="KAA6402359.1"/>
    </source>
</evidence>
<dbReference type="GO" id="GO:0005634">
    <property type="term" value="C:nucleus"/>
    <property type="evidence" value="ECO:0007669"/>
    <property type="project" value="UniProtKB-SubCell"/>
</dbReference>
<evidence type="ECO:0000256" key="2">
    <source>
        <dbReference type="ARBA" id="ARBA00023242"/>
    </source>
</evidence>
<dbReference type="Proteomes" id="UP000324800">
    <property type="component" value="Unassembled WGS sequence"/>
</dbReference>
<reference evidence="5 6" key="1">
    <citation type="submission" date="2019-03" db="EMBL/GenBank/DDBJ databases">
        <title>Single cell metagenomics reveals metabolic interactions within the superorganism composed of flagellate Streblomastix strix and complex community of Bacteroidetes bacteria on its surface.</title>
        <authorList>
            <person name="Treitli S.C."/>
            <person name="Kolisko M."/>
            <person name="Husnik F."/>
            <person name="Keeling P."/>
            <person name="Hampl V."/>
        </authorList>
    </citation>
    <scope>NUCLEOTIDE SEQUENCE [LARGE SCALE GENOMIC DNA]</scope>
    <source>
        <strain evidence="5">ST1C</strain>
    </source>
</reference>
<dbReference type="InterPro" id="IPR038324">
    <property type="entry name" value="Rpb4/RPC9_sf"/>
</dbReference>
<dbReference type="InterPro" id="IPR010997">
    <property type="entry name" value="HRDC-like_sf"/>
</dbReference>
<dbReference type="InterPro" id="IPR045222">
    <property type="entry name" value="Rpb4-like"/>
</dbReference>
<keyword evidence="2" id="KW-0539">Nucleus</keyword>
<comment type="caution">
    <text evidence="5">The sequence shown here is derived from an EMBL/GenBank/DDBJ whole genome shotgun (WGS) entry which is preliminary data.</text>
</comment>
<name>A0A5J4X747_9EUKA</name>
<comment type="subcellular location">
    <subcellularLocation>
        <location evidence="1">Nucleus</location>
    </subcellularLocation>
</comment>
<dbReference type="InterPro" id="IPR005574">
    <property type="entry name" value="Rpb4/RPC9"/>
</dbReference>
<comment type="similarity">
    <text evidence="3">Belongs to the eukaryotic RPB4 RNA polymerase subunit family.</text>
</comment>
<dbReference type="GO" id="GO:0030880">
    <property type="term" value="C:RNA polymerase complex"/>
    <property type="evidence" value="ECO:0007669"/>
    <property type="project" value="InterPro"/>
</dbReference>
<accession>A0A5J4X747</accession>
<dbReference type="EMBL" id="SNRW01000247">
    <property type="protein sequence ID" value="KAA6402359.1"/>
    <property type="molecule type" value="Genomic_DNA"/>
</dbReference>
<evidence type="ECO:0000256" key="3">
    <source>
        <dbReference type="ARBA" id="ARBA00025724"/>
    </source>
</evidence>
<dbReference type="Pfam" id="PF03874">
    <property type="entry name" value="RNA_pol_Rpb4"/>
    <property type="match status" value="1"/>
</dbReference>
<dbReference type="OrthoDB" id="2186918at2759"/>
<dbReference type="GO" id="GO:0006352">
    <property type="term" value="P:DNA-templated transcription initiation"/>
    <property type="evidence" value="ECO:0007669"/>
    <property type="project" value="InterPro"/>
</dbReference>
<evidence type="ECO:0000259" key="4">
    <source>
        <dbReference type="SMART" id="SM00657"/>
    </source>
</evidence>
<dbReference type="InterPro" id="IPR006590">
    <property type="entry name" value="RNA_pol_Rpb4/RPC9_core"/>
</dbReference>
<protein>
    <recommendedName>
        <fullName evidence="4">RNA polymerase Rpb4/RPC9 core domain-containing protein</fullName>
    </recommendedName>
</protein>
<feature type="domain" description="RNA polymerase Rpb4/RPC9 core" evidence="4">
    <location>
        <begin position="13"/>
        <end position="125"/>
    </location>
</feature>
<dbReference type="Gene3D" id="1.20.1250.40">
    <property type="match status" value="1"/>
</dbReference>
<dbReference type="PANTHER" id="PTHR21297">
    <property type="entry name" value="DNA-DIRECTED RNA POLYMERASE II"/>
    <property type="match status" value="1"/>
</dbReference>
<dbReference type="AlphaFoldDB" id="A0A5J4X747"/>
<evidence type="ECO:0000313" key="6">
    <source>
        <dbReference type="Proteomes" id="UP000324800"/>
    </source>
</evidence>
<proteinExistence type="inferred from homology"/>
<organism evidence="5 6">
    <name type="scientific">Streblomastix strix</name>
    <dbReference type="NCBI Taxonomy" id="222440"/>
    <lineage>
        <taxon>Eukaryota</taxon>
        <taxon>Metamonada</taxon>
        <taxon>Preaxostyla</taxon>
        <taxon>Oxymonadida</taxon>
        <taxon>Streblomastigidae</taxon>
        <taxon>Streblomastix</taxon>
    </lineage>
</organism>
<dbReference type="GO" id="GO:0000166">
    <property type="term" value="F:nucleotide binding"/>
    <property type="evidence" value="ECO:0007669"/>
    <property type="project" value="InterPro"/>
</dbReference>
<dbReference type="SMART" id="SM00657">
    <property type="entry name" value="RPOL4c"/>
    <property type="match status" value="1"/>
</dbReference>